<evidence type="ECO:0000313" key="1">
    <source>
        <dbReference type="EMBL" id="SMC41417.1"/>
    </source>
</evidence>
<evidence type="ECO:0008006" key="3">
    <source>
        <dbReference type="Google" id="ProtNLM"/>
    </source>
</evidence>
<dbReference type="PANTHER" id="PTHR43123:SF4">
    <property type="entry name" value="POLYSACCHARIDE DEACETYLASE"/>
    <property type="match status" value="1"/>
</dbReference>
<dbReference type="STRING" id="1938817.SAMN06296008_10430"/>
<dbReference type="InterPro" id="IPR011330">
    <property type="entry name" value="Glyco_hydro/deAcase_b/a-brl"/>
</dbReference>
<dbReference type="PANTHER" id="PTHR43123">
    <property type="entry name" value="POLYSACCHARIDE DEACETYLASE-RELATED"/>
    <property type="match status" value="1"/>
</dbReference>
<keyword evidence="2" id="KW-1185">Reference proteome</keyword>
<dbReference type="EMBL" id="FWXJ01000004">
    <property type="protein sequence ID" value="SMC41417.1"/>
    <property type="molecule type" value="Genomic_DNA"/>
</dbReference>
<dbReference type="AlphaFoldDB" id="A0A1W1YYW7"/>
<reference evidence="1 2" key="1">
    <citation type="submission" date="2017-04" db="EMBL/GenBank/DDBJ databases">
        <authorList>
            <person name="Afonso C.L."/>
            <person name="Miller P.J."/>
            <person name="Scott M.A."/>
            <person name="Spackman E."/>
            <person name="Goraichik I."/>
            <person name="Dimitrov K.M."/>
            <person name="Suarez D.L."/>
            <person name="Swayne D.E."/>
        </authorList>
    </citation>
    <scope>NUCLEOTIDE SEQUENCE [LARGE SCALE GENOMIC DNA]</scope>
    <source>
        <strain evidence="1 2">VK13</strain>
    </source>
</reference>
<organism evidence="1 2">
    <name type="scientific">Polynucleobacter kasalickyi</name>
    <dbReference type="NCBI Taxonomy" id="1938817"/>
    <lineage>
        <taxon>Bacteria</taxon>
        <taxon>Pseudomonadati</taxon>
        <taxon>Pseudomonadota</taxon>
        <taxon>Betaproteobacteria</taxon>
        <taxon>Burkholderiales</taxon>
        <taxon>Burkholderiaceae</taxon>
        <taxon>Polynucleobacter</taxon>
    </lineage>
</organism>
<dbReference type="Proteomes" id="UP000192708">
    <property type="component" value="Unassembled WGS sequence"/>
</dbReference>
<sequence>MNSLPLLPKHNRYDYVPLTERKDYSWPGGKRLAFTITTNVECFAFGAGLGHDPAKTGEPQTHRNYSWRDYGNRIGIWRFFELFDELGIPVGHNVNSLLYEYAPQVMTAIRNRGDEFVAHGRTNAENLRGMWQADEQRIIQEVVDTFIKHEGVAPKGWMGAGAYETSFTPDLLKEAGFQYLMDWPMDDQPIWIKTRSGPILSIPYPIELNDSQVIIHRKQDATDFCDMIVDQFDEMIEQCIAHPLVMNISIHPYVFGQPFRLRNLRLALKHCLNHPNIDRVWVTKPSDISDYCYSLPPGIIPGSY</sequence>
<gene>
    <name evidence="1" type="ORF">SAMN06296008_10430</name>
</gene>
<evidence type="ECO:0000313" key="2">
    <source>
        <dbReference type="Proteomes" id="UP000192708"/>
    </source>
</evidence>
<accession>A0A1W1YYW7</accession>
<protein>
    <recommendedName>
        <fullName evidence="3">Polysaccharide deacetylase</fullName>
    </recommendedName>
</protein>
<dbReference type="OrthoDB" id="9787041at2"/>
<proteinExistence type="predicted"/>
<dbReference type="SUPFAM" id="SSF88713">
    <property type="entry name" value="Glycoside hydrolase/deacetylase"/>
    <property type="match status" value="1"/>
</dbReference>
<name>A0A1W1YYW7_9BURK</name>
<dbReference type="RefSeq" id="WP_084283007.1">
    <property type="nucleotide sequence ID" value="NZ_FWXJ01000004.1"/>
</dbReference>
<dbReference type="GO" id="GO:0005975">
    <property type="term" value="P:carbohydrate metabolic process"/>
    <property type="evidence" value="ECO:0007669"/>
    <property type="project" value="InterPro"/>
</dbReference>
<dbReference type="Gene3D" id="3.20.20.370">
    <property type="entry name" value="Glycoside hydrolase/deacetylase"/>
    <property type="match status" value="1"/>
</dbReference>